<dbReference type="PANTHER" id="PTHR35870:SF1">
    <property type="entry name" value="PROTEIN, PUTATIVE (AFU_ORTHOLOGUE AFUA_5G03330)-RELATED"/>
    <property type="match status" value="1"/>
</dbReference>
<dbReference type="OrthoDB" id="10004862at2759"/>
<organism evidence="3 4">
    <name type="scientific">Gloeophyllum trabeum (strain ATCC 11539 / FP-39264 / Madison 617)</name>
    <name type="common">Brown rot fungus</name>
    <dbReference type="NCBI Taxonomy" id="670483"/>
    <lineage>
        <taxon>Eukaryota</taxon>
        <taxon>Fungi</taxon>
        <taxon>Dikarya</taxon>
        <taxon>Basidiomycota</taxon>
        <taxon>Agaricomycotina</taxon>
        <taxon>Agaricomycetes</taxon>
        <taxon>Gloeophyllales</taxon>
        <taxon>Gloeophyllaceae</taxon>
        <taxon>Gloeophyllum</taxon>
    </lineage>
</organism>
<accession>S7Q1B1</accession>
<sequence>MTGETKDNLFVAVRAAPTPLCPTRWPGADHEAETTLLRTLKDNREKWHVYFNDKRFHNHATHHVLAIYALGAPGPLIQAAYDSNAAYQRPAFKSPDPITVNNFVDHLGDDTYYNAYLEFFTDVLLDKGISATLDEFILSPRYNYRPEIEEQEKQPRMLSRFLSGLLHPFIHTGYGVEFDLINQTAEGLAQAAIHGAQCDPAAPQSRFSAASNGLVSNGVSRLTSALPSLLLNGNGSVNGKTAQTLGESAFTIISRLLADPVTHLDAGGPIEVEGKTPQELEHITIPLIMKAFTQAGDTVRKAADEWLPVEGPEPSEDILNHKMEEMIWANVAFYAICGWKKDEPFNADFFMMHLVTSALFLPSFLAPSVLPMKSRRLLLNAYFSVSLLAWIGRGTPGLAVRDFFSGTDKHMVPPGPKFEPHAEALPRNDPKLQNTANVWLPILQATLIHPDEHLCKIQRALAHFAAIYGQRPKGYWKEPGTDNLGCIEELDGTIFARAAGLTAQRLGWMTTGEETGKWDFKGFF</sequence>
<keyword evidence="2" id="KW-0812">Transmembrane</keyword>
<dbReference type="GO" id="GO:0016491">
    <property type="term" value="F:oxidoreductase activity"/>
    <property type="evidence" value="ECO:0007669"/>
    <property type="project" value="UniProtKB-KW"/>
</dbReference>
<evidence type="ECO:0000313" key="4">
    <source>
        <dbReference type="Proteomes" id="UP000030669"/>
    </source>
</evidence>
<dbReference type="OMA" id="HERWHIF"/>
<keyword evidence="1" id="KW-0560">Oxidoreductase</keyword>
<dbReference type="Pfam" id="PF14027">
    <property type="entry name" value="Questin_oxidase"/>
    <property type="match status" value="1"/>
</dbReference>
<dbReference type="EMBL" id="KB469306">
    <property type="protein sequence ID" value="EPQ53297.1"/>
    <property type="molecule type" value="Genomic_DNA"/>
</dbReference>
<dbReference type="InterPro" id="IPR025337">
    <property type="entry name" value="Questin_oxidase-like"/>
</dbReference>
<keyword evidence="4" id="KW-1185">Reference proteome</keyword>
<dbReference type="Proteomes" id="UP000030669">
    <property type="component" value="Unassembled WGS sequence"/>
</dbReference>
<dbReference type="AlphaFoldDB" id="S7Q1B1"/>
<protein>
    <recommendedName>
        <fullName evidence="5">Oxidoreductase AflY</fullName>
    </recommendedName>
</protein>
<reference evidence="3 4" key="1">
    <citation type="journal article" date="2012" name="Science">
        <title>The Paleozoic origin of enzymatic lignin decomposition reconstructed from 31 fungal genomes.</title>
        <authorList>
            <person name="Floudas D."/>
            <person name="Binder M."/>
            <person name="Riley R."/>
            <person name="Barry K."/>
            <person name="Blanchette R.A."/>
            <person name="Henrissat B."/>
            <person name="Martinez A.T."/>
            <person name="Otillar R."/>
            <person name="Spatafora J.W."/>
            <person name="Yadav J.S."/>
            <person name="Aerts A."/>
            <person name="Benoit I."/>
            <person name="Boyd A."/>
            <person name="Carlson A."/>
            <person name="Copeland A."/>
            <person name="Coutinho P.M."/>
            <person name="de Vries R.P."/>
            <person name="Ferreira P."/>
            <person name="Findley K."/>
            <person name="Foster B."/>
            <person name="Gaskell J."/>
            <person name="Glotzer D."/>
            <person name="Gorecki P."/>
            <person name="Heitman J."/>
            <person name="Hesse C."/>
            <person name="Hori C."/>
            <person name="Igarashi K."/>
            <person name="Jurgens J.A."/>
            <person name="Kallen N."/>
            <person name="Kersten P."/>
            <person name="Kohler A."/>
            <person name="Kuees U."/>
            <person name="Kumar T.K.A."/>
            <person name="Kuo A."/>
            <person name="LaButti K."/>
            <person name="Larrondo L.F."/>
            <person name="Lindquist E."/>
            <person name="Ling A."/>
            <person name="Lombard V."/>
            <person name="Lucas S."/>
            <person name="Lundell T."/>
            <person name="Martin R."/>
            <person name="McLaughlin D.J."/>
            <person name="Morgenstern I."/>
            <person name="Morin E."/>
            <person name="Murat C."/>
            <person name="Nagy L.G."/>
            <person name="Nolan M."/>
            <person name="Ohm R.A."/>
            <person name="Patyshakuliyeva A."/>
            <person name="Rokas A."/>
            <person name="Ruiz-Duenas F.J."/>
            <person name="Sabat G."/>
            <person name="Salamov A."/>
            <person name="Samejima M."/>
            <person name="Schmutz J."/>
            <person name="Slot J.C."/>
            <person name="St John F."/>
            <person name="Stenlid J."/>
            <person name="Sun H."/>
            <person name="Sun S."/>
            <person name="Syed K."/>
            <person name="Tsang A."/>
            <person name="Wiebenga A."/>
            <person name="Young D."/>
            <person name="Pisabarro A."/>
            <person name="Eastwood D.C."/>
            <person name="Martin F."/>
            <person name="Cullen D."/>
            <person name="Grigoriev I.V."/>
            <person name="Hibbett D.S."/>
        </authorList>
    </citation>
    <scope>NUCLEOTIDE SEQUENCE [LARGE SCALE GENOMIC DNA]</scope>
    <source>
        <strain evidence="3 4">ATCC 11539</strain>
    </source>
</reference>
<evidence type="ECO:0000313" key="3">
    <source>
        <dbReference type="EMBL" id="EPQ53297.1"/>
    </source>
</evidence>
<dbReference type="RefSeq" id="XP_007868563.1">
    <property type="nucleotide sequence ID" value="XM_007870372.1"/>
</dbReference>
<keyword evidence="2" id="KW-1133">Transmembrane helix</keyword>
<evidence type="ECO:0008006" key="5">
    <source>
        <dbReference type="Google" id="ProtNLM"/>
    </source>
</evidence>
<gene>
    <name evidence="3" type="ORF">GLOTRDRAFT_140143</name>
</gene>
<keyword evidence="2" id="KW-0472">Membrane</keyword>
<evidence type="ECO:0000256" key="2">
    <source>
        <dbReference type="SAM" id="Phobius"/>
    </source>
</evidence>
<name>S7Q1B1_GLOTA</name>
<dbReference type="HOGENOM" id="CLU_019145_1_0_1"/>
<dbReference type="PANTHER" id="PTHR35870">
    <property type="entry name" value="PROTEIN, PUTATIVE (AFU_ORTHOLOGUE AFUA_5G03330)-RELATED"/>
    <property type="match status" value="1"/>
</dbReference>
<proteinExistence type="predicted"/>
<feature type="transmembrane region" description="Helical" evidence="2">
    <location>
        <begin position="350"/>
        <end position="370"/>
    </location>
</feature>
<dbReference type="GeneID" id="19304447"/>
<dbReference type="eggNOG" id="ENOG502S69W">
    <property type="taxonomic scope" value="Eukaryota"/>
</dbReference>
<dbReference type="KEGG" id="gtr:GLOTRDRAFT_140143"/>
<evidence type="ECO:0000256" key="1">
    <source>
        <dbReference type="ARBA" id="ARBA00023002"/>
    </source>
</evidence>